<dbReference type="AlphaFoldDB" id="W9SWJ1"/>
<dbReference type="Proteomes" id="UP000030645">
    <property type="component" value="Unassembled WGS sequence"/>
</dbReference>
<proteinExistence type="predicted"/>
<name>W9SWJ1_9ROSA</name>
<protein>
    <submittedName>
        <fullName evidence="1">Uncharacterized protein</fullName>
    </submittedName>
</protein>
<evidence type="ECO:0000313" key="2">
    <source>
        <dbReference type="Proteomes" id="UP000030645"/>
    </source>
</evidence>
<gene>
    <name evidence="1" type="ORF">L484_021314</name>
</gene>
<organism evidence="1 2">
    <name type="scientific">Morus notabilis</name>
    <dbReference type="NCBI Taxonomy" id="981085"/>
    <lineage>
        <taxon>Eukaryota</taxon>
        <taxon>Viridiplantae</taxon>
        <taxon>Streptophyta</taxon>
        <taxon>Embryophyta</taxon>
        <taxon>Tracheophyta</taxon>
        <taxon>Spermatophyta</taxon>
        <taxon>Magnoliopsida</taxon>
        <taxon>eudicotyledons</taxon>
        <taxon>Gunneridae</taxon>
        <taxon>Pentapetalae</taxon>
        <taxon>rosids</taxon>
        <taxon>fabids</taxon>
        <taxon>Rosales</taxon>
        <taxon>Moraceae</taxon>
        <taxon>Moreae</taxon>
        <taxon>Morus</taxon>
    </lineage>
</organism>
<keyword evidence="2" id="KW-1185">Reference proteome</keyword>
<evidence type="ECO:0000313" key="1">
    <source>
        <dbReference type="EMBL" id="EXC31012.1"/>
    </source>
</evidence>
<reference evidence="2" key="1">
    <citation type="submission" date="2013-01" db="EMBL/GenBank/DDBJ databases">
        <title>Draft Genome Sequence of a Mulberry Tree, Morus notabilis C.K. Schneid.</title>
        <authorList>
            <person name="He N."/>
            <person name="Zhao S."/>
        </authorList>
    </citation>
    <scope>NUCLEOTIDE SEQUENCE</scope>
</reference>
<sequence length="63" mass="6457">MHNTITICPNAILLHSKGVDSGNATTKALSATATAATSHVTLAGPITHRLSIYMGGIGSWLVL</sequence>
<accession>W9SWJ1</accession>
<dbReference type="EMBL" id="KE346220">
    <property type="protein sequence ID" value="EXC31012.1"/>
    <property type="molecule type" value="Genomic_DNA"/>
</dbReference>